<evidence type="ECO:0000256" key="1">
    <source>
        <dbReference type="ARBA" id="ARBA00004496"/>
    </source>
</evidence>
<reference evidence="5 6" key="1">
    <citation type="submission" date="2024-02" db="EMBL/GenBank/DDBJ databases">
        <authorList>
            <person name="Chen Y."/>
            <person name="Shah S."/>
            <person name="Dougan E. K."/>
            <person name="Thang M."/>
            <person name="Chan C."/>
        </authorList>
    </citation>
    <scope>NUCLEOTIDE SEQUENCE [LARGE SCALE GENOMIC DNA]</scope>
</reference>
<keyword evidence="2" id="KW-0963">Cytoplasm</keyword>
<sequence>MEPRGRLEEVVFETPDPPQRSVPSAAPSKVTTEGLDTSGTSVKDAFDTFAKKEASGGVGVRRQRPKREFQVMGQSMFEPPEQRLARLQAEVSELLKYTEASACKDPAAAELLGADPATMSTELKVLEQRLTGLADGSASWGRSSGRNQANGYSMPASLVSQLERMATADVPAGSAHASGQVTYEIHYTPSVASISDGAKIASMESSIAEIEKQLGVLQPSNPFPDLETAITQLHKRISLLDGQKLETIHKSLDKVLAEVQKVLSKKAELEGTTDKELDQKAPMPTPMMHQFQLQIFMASDFCQWSMTFYQQEGRTAACGLQEFFVQLAVGEGLESQVSQLYDFCHRWSATAASLPLIVARLQSLQALHLQSASFASRLNALEKQQEELAKLLETTSEAVQDLHSGLRENMSIVRDNMKSLEEKLAQAVRS</sequence>
<comment type="caution">
    <text evidence="5">The sequence shown here is derived from an EMBL/GenBank/DDBJ whole genome shotgun (WGS) entry which is preliminary data.</text>
</comment>
<proteinExistence type="predicted"/>
<protein>
    <recommendedName>
        <fullName evidence="7">Dynactin subunit 2</fullName>
    </recommendedName>
</protein>
<name>A0ABP0JWR4_9DINO</name>
<comment type="subcellular location">
    <subcellularLocation>
        <location evidence="1">Cytoplasm</location>
    </subcellularLocation>
</comment>
<evidence type="ECO:0008006" key="7">
    <source>
        <dbReference type="Google" id="ProtNLM"/>
    </source>
</evidence>
<evidence type="ECO:0000313" key="5">
    <source>
        <dbReference type="EMBL" id="CAK9018472.1"/>
    </source>
</evidence>
<dbReference type="EMBL" id="CAXAMN010006668">
    <property type="protein sequence ID" value="CAK9018472.1"/>
    <property type="molecule type" value="Genomic_DNA"/>
</dbReference>
<keyword evidence="3" id="KW-0175">Coiled coil</keyword>
<evidence type="ECO:0000256" key="2">
    <source>
        <dbReference type="ARBA" id="ARBA00022490"/>
    </source>
</evidence>
<dbReference type="Proteomes" id="UP001642484">
    <property type="component" value="Unassembled WGS sequence"/>
</dbReference>
<dbReference type="PANTHER" id="PTHR15346">
    <property type="entry name" value="DYNACTIN SUBUNIT"/>
    <property type="match status" value="1"/>
</dbReference>
<dbReference type="InterPro" id="IPR028133">
    <property type="entry name" value="Dynamitin"/>
</dbReference>
<evidence type="ECO:0000313" key="6">
    <source>
        <dbReference type="Proteomes" id="UP001642484"/>
    </source>
</evidence>
<feature type="region of interest" description="Disordered" evidence="4">
    <location>
        <begin position="1"/>
        <end position="39"/>
    </location>
</feature>
<feature type="compositionally biased region" description="Polar residues" evidence="4">
    <location>
        <begin position="29"/>
        <end position="39"/>
    </location>
</feature>
<feature type="coiled-coil region" evidence="3">
    <location>
        <begin position="378"/>
        <end position="430"/>
    </location>
</feature>
<evidence type="ECO:0000256" key="4">
    <source>
        <dbReference type="SAM" id="MobiDB-lite"/>
    </source>
</evidence>
<accession>A0ABP0JWR4</accession>
<organism evidence="5 6">
    <name type="scientific">Durusdinium trenchii</name>
    <dbReference type="NCBI Taxonomy" id="1381693"/>
    <lineage>
        <taxon>Eukaryota</taxon>
        <taxon>Sar</taxon>
        <taxon>Alveolata</taxon>
        <taxon>Dinophyceae</taxon>
        <taxon>Suessiales</taxon>
        <taxon>Symbiodiniaceae</taxon>
        <taxon>Durusdinium</taxon>
    </lineage>
</organism>
<keyword evidence="6" id="KW-1185">Reference proteome</keyword>
<evidence type="ECO:0000256" key="3">
    <source>
        <dbReference type="SAM" id="Coils"/>
    </source>
</evidence>
<dbReference type="Pfam" id="PF04912">
    <property type="entry name" value="Dynamitin"/>
    <property type="match status" value="1"/>
</dbReference>
<gene>
    <name evidence="5" type="ORF">CCMP2556_LOCUS13273</name>
</gene>